<dbReference type="PANTHER" id="PTHR24346:SF51">
    <property type="entry name" value="PAS DOMAIN-CONTAINING SERINE_THREONINE-PROTEIN KINASE"/>
    <property type="match status" value="1"/>
</dbReference>
<accession>A0A8H2ZFG3</accession>
<feature type="compositionally biased region" description="Low complexity" evidence="4">
    <location>
        <begin position="112"/>
        <end position="125"/>
    </location>
</feature>
<dbReference type="AlphaFoldDB" id="A0A8H2ZFG3"/>
<sequence length="536" mass="60498">MIANEDVQYEPKMSQSSSGNGNDKERCSSSTPNTNTNNINNMNDASNLSLSSVFGKSKFKGISRLFLERDNSNTNLSSNNSSSSSLNGILPFKSFNKIKTTSISVAETRSGSNNNNNNNNNTSNTEIPVLKKNYDITADYMDSEVSSISSMSSFEVDPELHPADVLQEYIQKEYIFRRNRKLKKINRLNNQTTTCISVKHKLLSDYGRPVRKIGEGASGTVTECNTKDGQVFAIKLYRTPMTTASTNIITTSDSNERPVLSTFQKNIIREYCIGSIFDHQNIMKTIDLVFEIDDFSQDIVHLIQVMEYVPFDFFNVVMDGQITDQEAACYMKQLVNGTAYLHSKDIAHRDIKLDNCVMSKDGILKIIDFGSAVTIFDHGTLLYASGIVGSDPYLAPELLSGHSKSYDPRPVDVWAVAIMYYCLIMGKFPWKAPRRSFNNFRLFSEDPDDEDDVSKGPLRILRLLPTYSRPLIGQMMELNPQTRIRTEDILHDKWIQSIHCCEVDRSGRLVHKGSDHIHHLPIQDDINNKGKPLEEQ</sequence>
<dbReference type="GO" id="GO:0035556">
    <property type="term" value="P:intracellular signal transduction"/>
    <property type="evidence" value="ECO:0007669"/>
    <property type="project" value="TreeGrafter"/>
</dbReference>
<dbReference type="InterPro" id="IPR017441">
    <property type="entry name" value="Protein_kinase_ATP_BS"/>
</dbReference>
<protein>
    <recommendedName>
        <fullName evidence="5">Protein kinase domain-containing protein</fullName>
    </recommendedName>
</protein>
<dbReference type="SUPFAM" id="SSF56112">
    <property type="entry name" value="Protein kinase-like (PK-like)"/>
    <property type="match status" value="1"/>
</dbReference>
<dbReference type="GO" id="GO:0004674">
    <property type="term" value="F:protein serine/threonine kinase activity"/>
    <property type="evidence" value="ECO:0007669"/>
    <property type="project" value="TreeGrafter"/>
</dbReference>
<keyword evidence="2 3" id="KW-0067">ATP-binding</keyword>
<dbReference type="GO" id="GO:0045719">
    <property type="term" value="P:negative regulation of glycogen biosynthetic process"/>
    <property type="evidence" value="ECO:0007669"/>
    <property type="project" value="TreeGrafter"/>
</dbReference>
<dbReference type="SMART" id="SM00220">
    <property type="entry name" value="S_TKc"/>
    <property type="match status" value="1"/>
</dbReference>
<dbReference type="PANTHER" id="PTHR24346">
    <property type="entry name" value="MAP/MICROTUBULE AFFINITY-REGULATING KINASE"/>
    <property type="match status" value="1"/>
</dbReference>
<feature type="binding site" evidence="3">
    <location>
        <position position="235"/>
    </location>
    <ligand>
        <name>ATP</name>
        <dbReference type="ChEBI" id="CHEBI:30616"/>
    </ligand>
</feature>
<comment type="caution">
    <text evidence="6">The sequence shown here is derived from an EMBL/GenBank/DDBJ whole genome shotgun (WGS) entry which is preliminary data.</text>
</comment>
<evidence type="ECO:0000256" key="4">
    <source>
        <dbReference type="SAM" id="MobiDB-lite"/>
    </source>
</evidence>
<dbReference type="InterPro" id="IPR011009">
    <property type="entry name" value="Kinase-like_dom_sf"/>
</dbReference>
<dbReference type="GO" id="GO:0005829">
    <property type="term" value="C:cytosol"/>
    <property type="evidence" value="ECO:0007669"/>
    <property type="project" value="TreeGrafter"/>
</dbReference>
<feature type="region of interest" description="Disordered" evidence="4">
    <location>
        <begin position="107"/>
        <end position="126"/>
    </location>
</feature>
<organism evidence="6 7">
    <name type="scientific">Maudiozyma barnettii</name>
    <dbReference type="NCBI Taxonomy" id="61262"/>
    <lineage>
        <taxon>Eukaryota</taxon>
        <taxon>Fungi</taxon>
        <taxon>Dikarya</taxon>
        <taxon>Ascomycota</taxon>
        <taxon>Saccharomycotina</taxon>
        <taxon>Saccharomycetes</taxon>
        <taxon>Saccharomycetales</taxon>
        <taxon>Saccharomycetaceae</taxon>
        <taxon>Maudiozyma</taxon>
    </lineage>
</organism>
<evidence type="ECO:0000256" key="1">
    <source>
        <dbReference type="ARBA" id="ARBA00022741"/>
    </source>
</evidence>
<keyword evidence="7" id="KW-1185">Reference proteome</keyword>
<gene>
    <name evidence="6" type="ORF">KABA2_02S13926</name>
</gene>
<keyword evidence="1 3" id="KW-0547">Nucleotide-binding</keyword>
<dbReference type="GO" id="GO:0005524">
    <property type="term" value="F:ATP binding"/>
    <property type="evidence" value="ECO:0007669"/>
    <property type="project" value="UniProtKB-UniRule"/>
</dbReference>
<proteinExistence type="predicted"/>
<evidence type="ECO:0000259" key="5">
    <source>
        <dbReference type="PROSITE" id="PS50011"/>
    </source>
</evidence>
<reference evidence="6 7" key="1">
    <citation type="submission" date="2020-05" db="EMBL/GenBank/DDBJ databases">
        <authorList>
            <person name="Casaregola S."/>
            <person name="Devillers H."/>
            <person name="Grondin C."/>
        </authorList>
    </citation>
    <scope>NUCLEOTIDE SEQUENCE [LARGE SCALE GENOMIC DNA]</scope>
    <source>
        <strain evidence="6 7">CLIB 1767</strain>
    </source>
</reference>
<dbReference type="InterPro" id="IPR008271">
    <property type="entry name" value="Ser/Thr_kinase_AS"/>
</dbReference>
<feature type="region of interest" description="Disordered" evidence="4">
    <location>
        <begin position="1"/>
        <end position="43"/>
    </location>
</feature>
<dbReference type="PROSITE" id="PS50011">
    <property type="entry name" value="PROTEIN_KINASE_DOM"/>
    <property type="match status" value="1"/>
</dbReference>
<evidence type="ECO:0000256" key="2">
    <source>
        <dbReference type="ARBA" id="ARBA00022840"/>
    </source>
</evidence>
<feature type="compositionally biased region" description="Low complexity" evidence="4">
    <location>
        <begin position="28"/>
        <end position="43"/>
    </location>
</feature>
<dbReference type="Pfam" id="PF00069">
    <property type="entry name" value="Pkinase"/>
    <property type="match status" value="1"/>
</dbReference>
<dbReference type="OrthoDB" id="6513151at2759"/>
<dbReference type="PROSITE" id="PS00108">
    <property type="entry name" value="PROTEIN_KINASE_ST"/>
    <property type="match status" value="1"/>
</dbReference>
<dbReference type="Proteomes" id="UP000644660">
    <property type="component" value="Unassembled WGS sequence"/>
</dbReference>
<dbReference type="GO" id="GO:0005634">
    <property type="term" value="C:nucleus"/>
    <property type="evidence" value="ECO:0007669"/>
    <property type="project" value="TreeGrafter"/>
</dbReference>
<dbReference type="EMBL" id="CAEFZW010000002">
    <property type="protein sequence ID" value="CAB4253196.1"/>
    <property type="molecule type" value="Genomic_DNA"/>
</dbReference>
<feature type="domain" description="Protein kinase" evidence="5">
    <location>
        <begin position="207"/>
        <end position="495"/>
    </location>
</feature>
<dbReference type="PROSITE" id="PS00107">
    <property type="entry name" value="PROTEIN_KINASE_ATP"/>
    <property type="match status" value="1"/>
</dbReference>
<dbReference type="InterPro" id="IPR000719">
    <property type="entry name" value="Prot_kinase_dom"/>
</dbReference>
<dbReference type="RefSeq" id="XP_041405234.1">
    <property type="nucleotide sequence ID" value="XM_041549300.1"/>
</dbReference>
<evidence type="ECO:0000256" key="3">
    <source>
        <dbReference type="PROSITE-ProRule" id="PRU10141"/>
    </source>
</evidence>
<name>A0A8H2ZFG3_9SACH</name>
<dbReference type="Gene3D" id="1.10.510.10">
    <property type="entry name" value="Transferase(Phosphotransferase) domain 1"/>
    <property type="match status" value="1"/>
</dbReference>
<dbReference type="GeneID" id="64856352"/>
<evidence type="ECO:0000313" key="6">
    <source>
        <dbReference type="EMBL" id="CAB4253196.1"/>
    </source>
</evidence>
<evidence type="ECO:0000313" key="7">
    <source>
        <dbReference type="Proteomes" id="UP000644660"/>
    </source>
</evidence>